<dbReference type="InterPro" id="IPR034178">
    <property type="entry name" value="IBD"/>
</dbReference>
<dbReference type="Proteomes" id="UP001234178">
    <property type="component" value="Unassembled WGS sequence"/>
</dbReference>
<evidence type="ECO:0000256" key="1">
    <source>
        <dbReference type="ARBA" id="ARBA00001974"/>
    </source>
</evidence>
<evidence type="ECO:0000256" key="5">
    <source>
        <dbReference type="SAM" id="MobiDB-lite"/>
    </source>
</evidence>
<feature type="compositionally biased region" description="Polar residues" evidence="5">
    <location>
        <begin position="724"/>
        <end position="745"/>
    </location>
</feature>
<evidence type="ECO:0000259" key="7">
    <source>
        <dbReference type="Pfam" id="PF02770"/>
    </source>
</evidence>
<sequence>MLPCVIRQVKFSSTRRFGHAKNVFPKILGICHRNLVTSVDPSSGLSEEQQQIYKTALNFAHQEMRPHMAEWDEHEIFPVDTMKKAAALGFGAIYARDDFGGTGLSRLDASIVFEALSQGCVSTTAYISIHNMCAWMIDTFGTEDLRKHWVPQLASMEKLASYCLTEPGAGSDAGSLSTTAKKSGGDLILNGSKAFISGGGDTDVYLIMCRTGEPGPKGISCVLVEKGTPGLSFGKKEKKIGWNSQPTRAVILEDCRVPVSNVIGKEGQGFSIAMKGLNGGRINIASCSLGAAQASLEISKDHLQVRKQFGKPLADFQHTQFQIAKMATKLVASRMMIRNAATALEKGHPNHVTLCSMAKLYATEACFEIVNTALQLHGGYGYLKDYPIQQYLRDIRVHLILEGTNEVMQMVIAKDILKFKFFLYVTKMPSRRPPLTEEQRVEKNAKLRARRAAETADARERRLQENRERKAALKIRRLNNDKTLETHAAQAARKRIARQQETSEQKEARRKQDRLRRRILCTKKKQEEQEIVTASTISSFQINCELKSGWKRDQNTSETTMEVGQSSDAKSVPTVLLLILPTPVESEVKQIKQEHACKDVAPVQPTLPVPSTQLLRLLHQHNENGVQANLSDLELSDPDALVKSTGSIGNERKGIASYVSNQQKKKGIPCSSSVTNSAVLQTIKNLHQAPAKQPHILPMQSNSTLSLESQTKIVTLSLPPATPKSESLPNVTVKTKSHTLSSSSRAIKPKTPKPRLILPKQSKSTPGVLLTWSFNQINQIPLAISAVIPPSCQKRTTLPMIVYDSQSKKATLSQSSVTPESVSLPMEWPVTKSHTITLTNEAEEPKVATSIPMKTIVVKSLLNSPQAAGKEISDSLRPAEVLQTCSRQQESSISKNNRKVLPAQDPGTILKSLRQFRPLRLPGSALVKDAKATHPALTAARAKISSSVQF</sequence>
<evidence type="ECO:0000256" key="2">
    <source>
        <dbReference type="ARBA" id="ARBA00009347"/>
    </source>
</evidence>
<comment type="caution">
    <text evidence="9">The sequence shown here is derived from an EMBL/GenBank/DDBJ whole genome shotgun (WGS) entry which is preliminary data.</text>
</comment>
<dbReference type="EMBL" id="JAOYFB010000038">
    <property type="protein sequence ID" value="KAK4026197.1"/>
    <property type="molecule type" value="Genomic_DNA"/>
</dbReference>
<dbReference type="InterPro" id="IPR046373">
    <property type="entry name" value="Acyl-CoA_Oxase/DH_mid-dom_sf"/>
</dbReference>
<dbReference type="CDD" id="cd01162">
    <property type="entry name" value="IBD"/>
    <property type="match status" value="1"/>
</dbReference>
<dbReference type="InterPro" id="IPR006089">
    <property type="entry name" value="Acyl-CoA_DH_CS"/>
</dbReference>
<evidence type="ECO:0000256" key="3">
    <source>
        <dbReference type="ARBA" id="ARBA00022630"/>
    </source>
</evidence>
<feature type="region of interest" description="Disordered" evidence="5">
    <location>
        <begin position="482"/>
        <end position="513"/>
    </location>
</feature>
<dbReference type="Gene3D" id="1.20.140.10">
    <property type="entry name" value="Butyryl-CoA Dehydrogenase, subunit A, domain 3"/>
    <property type="match status" value="1"/>
</dbReference>
<evidence type="ECO:0000313" key="9">
    <source>
        <dbReference type="EMBL" id="KAK4026197.1"/>
    </source>
</evidence>
<keyword evidence="10" id="KW-1185">Reference proteome</keyword>
<dbReference type="Pfam" id="PF00441">
    <property type="entry name" value="Acyl-CoA_dh_1"/>
    <property type="match status" value="1"/>
</dbReference>
<dbReference type="InterPro" id="IPR009075">
    <property type="entry name" value="AcylCo_DH/oxidase_C"/>
</dbReference>
<dbReference type="Pfam" id="PF02770">
    <property type="entry name" value="Acyl-CoA_dh_M"/>
    <property type="match status" value="1"/>
</dbReference>
<dbReference type="SUPFAM" id="SSF56645">
    <property type="entry name" value="Acyl-CoA dehydrogenase NM domain-like"/>
    <property type="match status" value="1"/>
</dbReference>
<evidence type="ECO:0000313" key="10">
    <source>
        <dbReference type="Proteomes" id="UP001234178"/>
    </source>
</evidence>
<feature type="domain" description="Acyl-CoA dehydrogenase/oxidase C-terminal" evidence="6">
    <location>
        <begin position="267"/>
        <end position="416"/>
    </location>
</feature>
<protein>
    <recommendedName>
        <fullName evidence="11">Isobutyryl-CoA dehydrogenase, mitochondrial</fullName>
    </recommendedName>
</protein>
<comment type="similarity">
    <text evidence="2">Belongs to the acyl-CoA dehydrogenase family.</text>
</comment>
<dbReference type="InterPro" id="IPR052547">
    <property type="entry name" value="Mito_Isobutyryl-CoADH"/>
</dbReference>
<feature type="region of interest" description="Disordered" evidence="5">
    <location>
        <begin position="719"/>
        <end position="760"/>
    </location>
</feature>
<evidence type="ECO:0000259" key="8">
    <source>
        <dbReference type="Pfam" id="PF02771"/>
    </source>
</evidence>
<dbReference type="PANTHER" id="PTHR43831">
    <property type="entry name" value="ISOBUTYRYL-COA DEHYDROGENASE"/>
    <property type="match status" value="1"/>
</dbReference>
<keyword evidence="3" id="KW-0285">Flavoprotein</keyword>
<organism evidence="9 10">
    <name type="scientific">Daphnia magna</name>
    <dbReference type="NCBI Taxonomy" id="35525"/>
    <lineage>
        <taxon>Eukaryota</taxon>
        <taxon>Metazoa</taxon>
        <taxon>Ecdysozoa</taxon>
        <taxon>Arthropoda</taxon>
        <taxon>Crustacea</taxon>
        <taxon>Branchiopoda</taxon>
        <taxon>Diplostraca</taxon>
        <taxon>Cladocera</taxon>
        <taxon>Anomopoda</taxon>
        <taxon>Daphniidae</taxon>
        <taxon>Daphnia</taxon>
    </lineage>
</organism>
<dbReference type="Pfam" id="PF02771">
    <property type="entry name" value="Acyl-CoA_dh_N"/>
    <property type="match status" value="1"/>
</dbReference>
<keyword evidence="4" id="KW-0274">FAD</keyword>
<dbReference type="InterPro" id="IPR037069">
    <property type="entry name" value="AcylCoA_DH/ox_N_sf"/>
</dbReference>
<comment type="cofactor">
    <cofactor evidence="1">
        <name>FAD</name>
        <dbReference type="ChEBI" id="CHEBI:57692"/>
    </cofactor>
</comment>
<feature type="domain" description="Acyl-CoA dehydrogenase/oxidase N-terminal" evidence="8">
    <location>
        <begin position="46"/>
        <end position="157"/>
    </location>
</feature>
<feature type="domain" description="Acyl-CoA oxidase/dehydrogenase middle" evidence="7">
    <location>
        <begin position="162"/>
        <end position="255"/>
    </location>
</feature>
<accession>A0ABR0AM54</accession>
<evidence type="ECO:0008006" key="11">
    <source>
        <dbReference type="Google" id="ProtNLM"/>
    </source>
</evidence>
<gene>
    <name evidence="9" type="ORF">OUZ56_015214</name>
</gene>
<dbReference type="SUPFAM" id="SSF47203">
    <property type="entry name" value="Acyl-CoA dehydrogenase C-terminal domain-like"/>
    <property type="match status" value="1"/>
</dbReference>
<dbReference type="PANTHER" id="PTHR43831:SF1">
    <property type="entry name" value="ISOBUTYRYL-COA DEHYDROGENASE, MITOCHONDRIAL"/>
    <property type="match status" value="1"/>
</dbReference>
<dbReference type="InterPro" id="IPR006091">
    <property type="entry name" value="Acyl-CoA_Oxase/DH_mid-dom"/>
</dbReference>
<dbReference type="InterPro" id="IPR013786">
    <property type="entry name" value="AcylCoA_DH/ox_N"/>
</dbReference>
<dbReference type="PROSITE" id="PS00072">
    <property type="entry name" value="ACYL_COA_DH_1"/>
    <property type="match status" value="1"/>
</dbReference>
<dbReference type="Gene3D" id="1.10.540.10">
    <property type="entry name" value="Acyl-CoA dehydrogenase/oxidase, N-terminal domain"/>
    <property type="match status" value="1"/>
</dbReference>
<dbReference type="InterPro" id="IPR036250">
    <property type="entry name" value="AcylCo_DH-like_C"/>
</dbReference>
<evidence type="ECO:0000256" key="4">
    <source>
        <dbReference type="ARBA" id="ARBA00022827"/>
    </source>
</evidence>
<reference evidence="9 10" key="1">
    <citation type="journal article" date="2023" name="Nucleic Acids Res.">
        <title>The hologenome of Daphnia magna reveals possible DNA methylation and microbiome-mediated evolution of the host genome.</title>
        <authorList>
            <person name="Chaturvedi A."/>
            <person name="Li X."/>
            <person name="Dhandapani V."/>
            <person name="Marshall H."/>
            <person name="Kissane S."/>
            <person name="Cuenca-Cambronero M."/>
            <person name="Asole G."/>
            <person name="Calvet F."/>
            <person name="Ruiz-Romero M."/>
            <person name="Marangio P."/>
            <person name="Guigo R."/>
            <person name="Rago D."/>
            <person name="Mirbahai L."/>
            <person name="Eastwood N."/>
            <person name="Colbourne J.K."/>
            <person name="Zhou J."/>
            <person name="Mallon E."/>
            <person name="Orsini L."/>
        </authorList>
    </citation>
    <scope>NUCLEOTIDE SEQUENCE [LARGE SCALE GENOMIC DNA]</scope>
    <source>
        <strain evidence="9">LRV0_1</strain>
    </source>
</reference>
<proteinExistence type="inferred from homology"/>
<dbReference type="Gene3D" id="2.40.110.10">
    <property type="entry name" value="Butyryl-CoA Dehydrogenase, subunit A, domain 2"/>
    <property type="match status" value="1"/>
</dbReference>
<name>A0ABR0AM54_9CRUS</name>
<evidence type="ECO:0000259" key="6">
    <source>
        <dbReference type="Pfam" id="PF00441"/>
    </source>
</evidence>
<feature type="region of interest" description="Disordered" evidence="5">
    <location>
        <begin position="449"/>
        <end position="470"/>
    </location>
</feature>
<dbReference type="InterPro" id="IPR009100">
    <property type="entry name" value="AcylCoA_DH/oxidase_NM_dom_sf"/>
</dbReference>